<dbReference type="EMBL" id="VRLW01000001">
    <property type="protein sequence ID" value="KAA1258209.1"/>
    <property type="molecule type" value="Genomic_DNA"/>
</dbReference>
<comment type="caution">
    <text evidence="1">The sequence shown here is derived from an EMBL/GenBank/DDBJ whole genome shotgun (WGS) entry which is preliminary data.</text>
</comment>
<keyword evidence="2" id="KW-1185">Reference proteome</keyword>
<evidence type="ECO:0000313" key="1">
    <source>
        <dbReference type="EMBL" id="KAA1258209.1"/>
    </source>
</evidence>
<reference evidence="1 2" key="1">
    <citation type="submission" date="2019-08" db="EMBL/GenBank/DDBJ databases">
        <title>Deep-cultivation of Planctomycetes and their phenomic and genomic characterization uncovers novel biology.</title>
        <authorList>
            <person name="Wiegand S."/>
            <person name="Jogler M."/>
            <person name="Boedeker C."/>
            <person name="Pinto D."/>
            <person name="Vollmers J."/>
            <person name="Rivas-Marin E."/>
            <person name="Kohn T."/>
            <person name="Peeters S.H."/>
            <person name="Heuer A."/>
            <person name="Rast P."/>
            <person name="Oberbeckmann S."/>
            <person name="Bunk B."/>
            <person name="Jeske O."/>
            <person name="Meyerdierks A."/>
            <person name="Storesund J.E."/>
            <person name="Kallscheuer N."/>
            <person name="Luecker S."/>
            <person name="Lage O.M."/>
            <person name="Pohl T."/>
            <person name="Merkel B.J."/>
            <person name="Hornburger P."/>
            <person name="Mueller R.-W."/>
            <person name="Bruemmer F."/>
            <person name="Labrenz M."/>
            <person name="Spormann A.M."/>
            <person name="Op Den Camp H."/>
            <person name="Overmann J."/>
            <person name="Amann R."/>
            <person name="Jetten M.S.M."/>
            <person name="Mascher T."/>
            <person name="Medema M.H."/>
            <person name="Devos D.P."/>
            <person name="Kaster A.-K."/>
            <person name="Ovreas L."/>
            <person name="Rohde M."/>
            <person name="Galperin M.Y."/>
            <person name="Jogler C."/>
        </authorList>
    </citation>
    <scope>NUCLEOTIDE SEQUENCE [LARGE SCALE GENOMIC DNA]</scope>
    <source>
        <strain evidence="1 2">LF1</strain>
    </source>
</reference>
<name>A0A5B1CEM6_9BACT</name>
<proteinExistence type="predicted"/>
<sequence>MNRAGRLASAKTWLPTFTGKNILRGYCNHFGVDWRCAAAELKILGVQLDPAYLAQREKNDEEMVRKRKETANRRQAVVDQHWHPYTEPFEAYLAGDYAALYDLEQSESTPDDLTE</sequence>
<gene>
    <name evidence="1" type="ORF">LF1_07250</name>
</gene>
<evidence type="ECO:0000313" key="2">
    <source>
        <dbReference type="Proteomes" id="UP000322699"/>
    </source>
</evidence>
<organism evidence="1 2">
    <name type="scientific">Rubripirellula obstinata</name>
    <dbReference type="NCBI Taxonomy" id="406547"/>
    <lineage>
        <taxon>Bacteria</taxon>
        <taxon>Pseudomonadati</taxon>
        <taxon>Planctomycetota</taxon>
        <taxon>Planctomycetia</taxon>
        <taxon>Pirellulales</taxon>
        <taxon>Pirellulaceae</taxon>
        <taxon>Rubripirellula</taxon>
    </lineage>
</organism>
<dbReference type="AlphaFoldDB" id="A0A5B1CEM6"/>
<protein>
    <submittedName>
        <fullName evidence="1">Uncharacterized protein</fullName>
    </submittedName>
</protein>
<accession>A0A5B1CEM6</accession>
<dbReference type="Proteomes" id="UP000322699">
    <property type="component" value="Unassembled WGS sequence"/>
</dbReference>